<dbReference type="AlphaFoldDB" id="A0A543PKS7"/>
<dbReference type="Proteomes" id="UP000320085">
    <property type="component" value="Unassembled WGS sequence"/>
</dbReference>
<evidence type="ECO:0000313" key="2">
    <source>
        <dbReference type="EMBL" id="TQN44664.1"/>
    </source>
</evidence>
<dbReference type="RefSeq" id="WP_141823987.1">
    <property type="nucleotide sequence ID" value="NZ_BAAAQC010000015.1"/>
</dbReference>
<sequence length="270" mass="29444">MEELGLDLAEVRSFFSESLAEPYVMVSIGADRAAAWTQLLGVPARRCYIADGHLQAVVDGKGLPYETVVGAVMPDKGSVMAGDYGEIVTALYLASRAHPDRVLEPKMWRLKSGRTKPSQGSDVVQFQLPHWPTASEDDVIVCAEVKTKSTNGTSTPIASAIADSRKDRESRLVKTLMWLKEKAILGDLGTVKLDHLERFVRATDHPPAKYEFRAVAVISSDLVEKELAGVTPPGTSECTLVVISVPDLKENYERLYEVLMANSDVDVLGA</sequence>
<name>A0A543PKS7_9MICO</name>
<protein>
    <recommendedName>
        <fullName evidence="1">Anti-bacteriophage protein A/HamA C-terminal domain-containing protein</fullName>
    </recommendedName>
</protein>
<gene>
    <name evidence="2" type="ORF">FHX52_3884</name>
</gene>
<organism evidence="2 3">
    <name type="scientific">Humibacillus xanthopallidus</name>
    <dbReference type="NCBI Taxonomy" id="412689"/>
    <lineage>
        <taxon>Bacteria</taxon>
        <taxon>Bacillati</taxon>
        <taxon>Actinomycetota</taxon>
        <taxon>Actinomycetes</taxon>
        <taxon>Micrococcales</taxon>
        <taxon>Intrasporangiaceae</taxon>
        <taxon>Humibacillus</taxon>
    </lineage>
</organism>
<reference evidence="2 3" key="1">
    <citation type="submission" date="2019-06" db="EMBL/GenBank/DDBJ databases">
        <title>Sequencing the genomes of 1000 actinobacteria strains.</title>
        <authorList>
            <person name="Klenk H.-P."/>
        </authorList>
    </citation>
    <scope>NUCLEOTIDE SEQUENCE [LARGE SCALE GENOMIC DNA]</scope>
    <source>
        <strain evidence="2 3">DSM 21776</strain>
    </source>
</reference>
<evidence type="ECO:0000313" key="3">
    <source>
        <dbReference type="Proteomes" id="UP000320085"/>
    </source>
</evidence>
<dbReference type="OrthoDB" id="322261at2"/>
<dbReference type="InterPro" id="IPR014976">
    <property type="entry name" value="AbpA_HamA_C"/>
</dbReference>
<evidence type="ECO:0000259" key="1">
    <source>
        <dbReference type="Pfam" id="PF08878"/>
    </source>
</evidence>
<feature type="domain" description="Anti-bacteriophage protein A/HamA C-terminal" evidence="1">
    <location>
        <begin position="71"/>
        <end position="258"/>
    </location>
</feature>
<comment type="caution">
    <text evidence="2">The sequence shown here is derived from an EMBL/GenBank/DDBJ whole genome shotgun (WGS) entry which is preliminary data.</text>
</comment>
<proteinExistence type="predicted"/>
<dbReference type="Pfam" id="PF08878">
    <property type="entry name" value="HamA"/>
    <property type="match status" value="1"/>
</dbReference>
<dbReference type="EMBL" id="VFQF01000003">
    <property type="protein sequence ID" value="TQN44664.1"/>
    <property type="molecule type" value="Genomic_DNA"/>
</dbReference>
<accession>A0A543PKS7</accession>